<name>A0A0L6JP78_9FIRM</name>
<reference evidence="3" key="1">
    <citation type="submission" date="2015-07" db="EMBL/GenBank/DDBJ databases">
        <title>Near-Complete Genome Sequence of the Cellulolytic Bacterium Bacteroides (Pseudobacteroides) cellulosolvens ATCC 35603.</title>
        <authorList>
            <person name="Dassa B."/>
            <person name="Utturkar S.M."/>
            <person name="Klingeman D.M."/>
            <person name="Hurt R.A."/>
            <person name="Keller M."/>
            <person name="Xu J."/>
            <person name="Reddy Y.H.K."/>
            <person name="Borovok I."/>
            <person name="Grinberg I.R."/>
            <person name="Lamed R."/>
            <person name="Zhivin O."/>
            <person name="Bayer E.A."/>
            <person name="Brown S.D."/>
        </authorList>
    </citation>
    <scope>NUCLEOTIDE SEQUENCE [LARGE SCALE GENOMIC DNA]</scope>
    <source>
        <strain evidence="3">DSM 2933</strain>
    </source>
</reference>
<dbReference type="EMBL" id="LGTC01000001">
    <property type="protein sequence ID" value="KNY27584.1"/>
    <property type="molecule type" value="Genomic_DNA"/>
</dbReference>
<gene>
    <name evidence="2" type="ORF">Bccel_2855</name>
</gene>
<dbReference type="STRING" id="398512.Bccel_2855"/>
<sequence length="162" mass="18856">MTTMLSEAKRILSFLQKYYKHRLKLNLSKEKTLITNLEENRVKFLGYELLAAQPRARPDNKGCKGLVGKFYPAKAKVIAKVDNICKEIMKLKSMQDSKTMAAQIERINSIITGAAEYYKVAICSNTYKFMDHRIMQTAYRTFRKIYGKKYRQLPLPLKVYSL</sequence>
<organism evidence="2 3">
    <name type="scientific">Pseudobacteroides cellulosolvens ATCC 35603 = DSM 2933</name>
    <dbReference type="NCBI Taxonomy" id="398512"/>
    <lineage>
        <taxon>Bacteria</taxon>
        <taxon>Bacillati</taxon>
        <taxon>Bacillota</taxon>
        <taxon>Clostridia</taxon>
        <taxon>Eubacteriales</taxon>
        <taxon>Oscillospiraceae</taxon>
        <taxon>Pseudobacteroides</taxon>
    </lineage>
</organism>
<evidence type="ECO:0000313" key="2">
    <source>
        <dbReference type="EMBL" id="KNY27584.1"/>
    </source>
</evidence>
<proteinExistence type="predicted"/>
<evidence type="ECO:0000313" key="3">
    <source>
        <dbReference type="Proteomes" id="UP000036923"/>
    </source>
</evidence>
<feature type="domain" description="Group II intron maturase-specific" evidence="1">
    <location>
        <begin position="86"/>
        <end position="151"/>
    </location>
</feature>
<protein>
    <submittedName>
        <fullName evidence="2">Group II intron maturase-specific domain protein</fullName>
    </submittedName>
</protein>
<dbReference type="AlphaFoldDB" id="A0A0L6JP78"/>
<accession>A0A0L6JP78</accession>
<dbReference type="Pfam" id="PF08388">
    <property type="entry name" value="GIIM"/>
    <property type="match status" value="1"/>
</dbReference>
<dbReference type="Proteomes" id="UP000036923">
    <property type="component" value="Unassembled WGS sequence"/>
</dbReference>
<evidence type="ECO:0000259" key="1">
    <source>
        <dbReference type="Pfam" id="PF08388"/>
    </source>
</evidence>
<keyword evidence="3" id="KW-1185">Reference proteome</keyword>
<dbReference type="InterPro" id="IPR013597">
    <property type="entry name" value="Mat_intron_G2"/>
</dbReference>
<comment type="caution">
    <text evidence="2">The sequence shown here is derived from an EMBL/GenBank/DDBJ whole genome shotgun (WGS) entry which is preliminary data.</text>
</comment>